<proteinExistence type="predicted"/>
<dbReference type="EMBL" id="NWBU01000006">
    <property type="protein sequence ID" value="PTQ11882.1"/>
    <property type="molecule type" value="Genomic_DNA"/>
</dbReference>
<name>A0A2T5FZ58_9SPHN</name>
<keyword evidence="1" id="KW-0472">Membrane</keyword>
<evidence type="ECO:0000256" key="1">
    <source>
        <dbReference type="SAM" id="Phobius"/>
    </source>
</evidence>
<feature type="transmembrane region" description="Helical" evidence="1">
    <location>
        <begin position="253"/>
        <end position="273"/>
    </location>
</feature>
<sequence>MLFAALLGMTVLFNPLLALVNAQIFAVAGGMVVAIQGLIVIAALALGALQRDDPPYRWIALTWGLTMLLVAISAVRAELSLKNFGDILIIPAFICLGTRLRGSTLVRLVIALQSLLLLVGIWELASPAGFGATFKVISYYVNTRGFDQDAFWAGGDLFLSSERPKGRMLLDGFGLHRGSSLFLEPVSLGNWTIVIAVFIAAFWSRLSHAARIFLILSNAALLVICDGRLALSVNLVLLAYLPLARKIPGWASAFYLPGLFLLLLIAMQFGFLPAGGDTMPGRLRVGMDALLTIDLANLLGVGIVENAFADAGWAYFIQTQSLIAALAVWLMLTLTSTGEEGGGRMAKHGIAVFITLCLPISYSILSIKTVAVMWAFYGYFYARANRMAKSFEPDPAREATI</sequence>
<dbReference type="Proteomes" id="UP000244162">
    <property type="component" value="Unassembled WGS sequence"/>
</dbReference>
<feature type="transmembrane region" description="Helical" evidence="1">
    <location>
        <begin position="350"/>
        <end position="377"/>
    </location>
</feature>
<feature type="transmembrane region" description="Helical" evidence="1">
    <location>
        <begin position="213"/>
        <end position="241"/>
    </location>
</feature>
<dbReference type="AlphaFoldDB" id="A0A2T5FZ58"/>
<gene>
    <name evidence="2" type="ORF">CLG96_07600</name>
</gene>
<comment type="caution">
    <text evidence="2">The sequence shown here is derived from an EMBL/GenBank/DDBJ whole genome shotgun (WGS) entry which is preliminary data.</text>
</comment>
<feature type="transmembrane region" description="Helical" evidence="1">
    <location>
        <begin position="28"/>
        <end position="49"/>
    </location>
</feature>
<keyword evidence="3" id="KW-1185">Reference proteome</keyword>
<dbReference type="OrthoDB" id="7570741at2"/>
<evidence type="ECO:0000313" key="2">
    <source>
        <dbReference type="EMBL" id="PTQ11882.1"/>
    </source>
</evidence>
<feature type="transmembrane region" description="Helical" evidence="1">
    <location>
        <begin position="56"/>
        <end position="75"/>
    </location>
</feature>
<protein>
    <submittedName>
        <fullName evidence="2">Polysaccharide biosynthesis protein GumE</fullName>
    </submittedName>
</protein>
<accession>A0A2T5FZ58</accession>
<feature type="transmembrane region" description="Helical" evidence="1">
    <location>
        <begin position="188"/>
        <end position="206"/>
    </location>
</feature>
<feature type="transmembrane region" description="Helical" evidence="1">
    <location>
        <begin position="316"/>
        <end position="338"/>
    </location>
</feature>
<reference evidence="2 3" key="1">
    <citation type="submission" date="2017-09" db="EMBL/GenBank/DDBJ databases">
        <title>Sphingomonas panjinensis sp.nov., isolated from oil-contaminated soil.</title>
        <authorList>
            <person name="Wang L."/>
            <person name="Chen L."/>
        </authorList>
    </citation>
    <scope>NUCLEOTIDE SEQUENCE [LARGE SCALE GENOMIC DNA]</scope>
    <source>
        <strain evidence="2 3">FW-11</strain>
    </source>
</reference>
<organism evidence="2 3">
    <name type="scientific">Sphingomonas oleivorans</name>
    <dbReference type="NCBI Taxonomy" id="1735121"/>
    <lineage>
        <taxon>Bacteria</taxon>
        <taxon>Pseudomonadati</taxon>
        <taxon>Pseudomonadota</taxon>
        <taxon>Alphaproteobacteria</taxon>
        <taxon>Sphingomonadales</taxon>
        <taxon>Sphingomonadaceae</taxon>
        <taxon>Sphingomonas</taxon>
    </lineage>
</organism>
<evidence type="ECO:0000313" key="3">
    <source>
        <dbReference type="Proteomes" id="UP000244162"/>
    </source>
</evidence>
<feature type="transmembrane region" description="Helical" evidence="1">
    <location>
        <begin position="105"/>
        <end position="125"/>
    </location>
</feature>
<keyword evidence="1" id="KW-0812">Transmembrane</keyword>
<keyword evidence="1" id="KW-1133">Transmembrane helix</keyword>